<dbReference type="GO" id="GO:0008747">
    <property type="term" value="F:N-acetylneuraminate lyase activity"/>
    <property type="evidence" value="ECO:0007669"/>
    <property type="project" value="TreeGrafter"/>
</dbReference>
<accession>A0A381XNM1</accession>
<protein>
    <recommendedName>
        <fullName evidence="2">Dihydrodipicolinate synthase family protein</fullName>
    </recommendedName>
</protein>
<evidence type="ECO:0000313" key="1">
    <source>
        <dbReference type="EMBL" id="SVA66011.1"/>
    </source>
</evidence>
<dbReference type="Pfam" id="PF00701">
    <property type="entry name" value="DHDPS"/>
    <property type="match status" value="1"/>
</dbReference>
<dbReference type="CDD" id="cd00408">
    <property type="entry name" value="DHDPS-like"/>
    <property type="match status" value="1"/>
</dbReference>
<dbReference type="SMART" id="SM01130">
    <property type="entry name" value="DHDPS"/>
    <property type="match status" value="1"/>
</dbReference>
<proteinExistence type="predicted"/>
<dbReference type="InterPro" id="IPR013785">
    <property type="entry name" value="Aldolase_TIM"/>
</dbReference>
<dbReference type="PANTHER" id="PTHR42849:SF1">
    <property type="entry name" value="N-ACETYLNEURAMINATE LYASE"/>
    <property type="match status" value="1"/>
</dbReference>
<organism evidence="1">
    <name type="scientific">marine metagenome</name>
    <dbReference type="NCBI Taxonomy" id="408172"/>
    <lineage>
        <taxon>unclassified sequences</taxon>
        <taxon>metagenomes</taxon>
        <taxon>ecological metagenomes</taxon>
    </lineage>
</organism>
<dbReference type="GO" id="GO:0005829">
    <property type="term" value="C:cytosol"/>
    <property type="evidence" value="ECO:0007669"/>
    <property type="project" value="TreeGrafter"/>
</dbReference>
<dbReference type="AlphaFoldDB" id="A0A381XNM1"/>
<dbReference type="PANTHER" id="PTHR42849">
    <property type="entry name" value="N-ACETYLNEURAMINATE LYASE"/>
    <property type="match status" value="1"/>
</dbReference>
<reference evidence="1" key="1">
    <citation type="submission" date="2018-05" db="EMBL/GenBank/DDBJ databases">
        <authorList>
            <person name="Lanie J.A."/>
            <person name="Ng W.-L."/>
            <person name="Kazmierczak K.M."/>
            <person name="Andrzejewski T.M."/>
            <person name="Davidsen T.M."/>
            <person name="Wayne K.J."/>
            <person name="Tettelin H."/>
            <person name="Glass J.I."/>
            <person name="Rusch D."/>
            <person name="Podicherti R."/>
            <person name="Tsui H.-C.T."/>
            <person name="Winkler M.E."/>
        </authorList>
    </citation>
    <scope>NUCLEOTIDE SEQUENCE</scope>
</reference>
<dbReference type="Gene3D" id="3.20.20.70">
    <property type="entry name" value="Aldolase class I"/>
    <property type="match status" value="1"/>
</dbReference>
<dbReference type="PIRSF" id="PIRSF001365">
    <property type="entry name" value="DHDPS"/>
    <property type="match status" value="1"/>
</dbReference>
<evidence type="ECO:0008006" key="2">
    <source>
        <dbReference type="Google" id="ProtNLM"/>
    </source>
</evidence>
<gene>
    <name evidence="1" type="ORF">METZ01_LOCUS118865</name>
</gene>
<dbReference type="EMBL" id="UINC01015727">
    <property type="protein sequence ID" value="SVA66011.1"/>
    <property type="molecule type" value="Genomic_DNA"/>
</dbReference>
<dbReference type="GO" id="GO:0019262">
    <property type="term" value="P:N-acetylneuraminate catabolic process"/>
    <property type="evidence" value="ECO:0007669"/>
    <property type="project" value="TreeGrafter"/>
</dbReference>
<dbReference type="SUPFAM" id="SSF51569">
    <property type="entry name" value="Aldolase"/>
    <property type="match status" value="1"/>
</dbReference>
<dbReference type="InterPro" id="IPR002220">
    <property type="entry name" value="DapA-like"/>
</dbReference>
<sequence>MAEYSKPEAVDWARENLRGQWTTLMTPFTLEDEIDEEGLRRDIRYVKSLGTKGAGCTWGMGEFWTLTKEERLRVYDIVSDEAGGDWPIGAHVSHTSLKEMLDLANYAEHAGFDLLIVAAPYFATRTENQVIDWVRSLADNTDLAIMYYNSPQFGTVLDANGLDRICNISNVVGVKEASFNQELSIDTHLKVGGKAIISTPDEWIFQKGKELGFEQQVMFANTSDWRFDTPDSNYYVQFIDKVMEGDLDNDFYDTNIKPIKEVSDKWWKYTVQKMGGALPASLCKYWGELMGMSGGHVRAPLTDLTNDEKEQLKSDIAAAKGMQ</sequence>
<name>A0A381XNM1_9ZZZZ</name>